<feature type="zinc finger region" description="C3H1-type" evidence="2">
    <location>
        <begin position="184"/>
        <end position="211"/>
    </location>
</feature>
<dbReference type="SMART" id="SM00361">
    <property type="entry name" value="RRM_1"/>
    <property type="match status" value="1"/>
</dbReference>
<dbReference type="PANTHER" id="PTHR12603">
    <property type="entry name" value="CCR4-NOT TRANSCRIPTION COMPLEX RELATED"/>
    <property type="match status" value="1"/>
</dbReference>
<accession>A0A137PDH1</accession>
<dbReference type="InterPro" id="IPR013083">
    <property type="entry name" value="Znf_RING/FYVE/PHD"/>
</dbReference>
<evidence type="ECO:0000256" key="2">
    <source>
        <dbReference type="PROSITE-ProRule" id="PRU00723"/>
    </source>
</evidence>
<dbReference type="Gene3D" id="3.30.70.330">
    <property type="match status" value="1"/>
</dbReference>
<dbReference type="Pfam" id="PF14570">
    <property type="entry name" value="zf-RING_4"/>
    <property type="match status" value="1"/>
</dbReference>
<dbReference type="PANTHER" id="PTHR12603:SF0">
    <property type="entry name" value="CCR4-NOT TRANSCRIPTION COMPLEX SUBUNIT 4"/>
    <property type="match status" value="1"/>
</dbReference>
<dbReference type="SUPFAM" id="SSF57850">
    <property type="entry name" value="RING/U-box"/>
    <property type="match status" value="1"/>
</dbReference>
<evidence type="ECO:0000259" key="3">
    <source>
        <dbReference type="PROSITE" id="PS50089"/>
    </source>
</evidence>
<reference evidence="6 7" key="1">
    <citation type="journal article" date="2015" name="Genome Biol. Evol.">
        <title>Phylogenomic analyses indicate that early fungi evolved digesting cell walls of algal ancestors of land plants.</title>
        <authorList>
            <person name="Chang Y."/>
            <person name="Wang S."/>
            <person name="Sekimoto S."/>
            <person name="Aerts A.L."/>
            <person name="Choi C."/>
            <person name="Clum A."/>
            <person name="LaButti K.M."/>
            <person name="Lindquist E.A."/>
            <person name="Yee Ngan C."/>
            <person name="Ohm R.A."/>
            <person name="Salamov A.A."/>
            <person name="Grigoriev I.V."/>
            <person name="Spatafora J.W."/>
            <person name="Berbee M.L."/>
        </authorList>
    </citation>
    <scope>NUCLEOTIDE SEQUENCE [LARGE SCALE GENOMIC DNA]</scope>
    <source>
        <strain evidence="6 7">NRRL 28638</strain>
    </source>
</reference>
<evidence type="ECO:0000259" key="4">
    <source>
        <dbReference type="PROSITE" id="PS50102"/>
    </source>
</evidence>
<dbReference type="GO" id="GO:0003723">
    <property type="term" value="F:RNA binding"/>
    <property type="evidence" value="ECO:0007669"/>
    <property type="project" value="UniProtKB-UniRule"/>
</dbReference>
<keyword evidence="2" id="KW-0479">Metal-binding</keyword>
<dbReference type="InterPro" id="IPR001841">
    <property type="entry name" value="Znf_RING"/>
</dbReference>
<dbReference type="PROSITE" id="PS50102">
    <property type="entry name" value="RRM"/>
    <property type="match status" value="1"/>
</dbReference>
<sequence length="226" mass="26112">MDFGEYDDEFICPICCEDLEEDDLATRYCECKFMLCGFCYSRINEDDLPRCPGCREPYDPSKRVYDQEGAKEFQYKKALEKQRTSASIIPHRMNLANKRVIQKNLIYLTNLPLKYSSEEALRKCGVLTRFGKVIKCVVNKRPSTTTTNATCCAHITYETIDEAYDALQGLNDTVLEGKHLKAQYGTTKYCTMYLKNEKCPNPNCMYLHELGGDDAQEESLERDYHM</sequence>
<evidence type="ECO:0008006" key="8">
    <source>
        <dbReference type="Google" id="ProtNLM"/>
    </source>
</evidence>
<dbReference type="SUPFAM" id="SSF54928">
    <property type="entry name" value="RNA-binding domain, RBD"/>
    <property type="match status" value="1"/>
</dbReference>
<dbReference type="Gene3D" id="3.30.40.10">
    <property type="entry name" value="Zinc/RING finger domain, C3HC4 (zinc finger)"/>
    <property type="match status" value="1"/>
</dbReference>
<dbReference type="OrthoDB" id="1923159at2759"/>
<keyword evidence="7" id="KW-1185">Reference proteome</keyword>
<dbReference type="Pfam" id="PF00076">
    <property type="entry name" value="RRM_1"/>
    <property type="match status" value="1"/>
</dbReference>
<feature type="domain" description="C3H1-type" evidence="5">
    <location>
        <begin position="184"/>
        <end position="211"/>
    </location>
</feature>
<dbReference type="EMBL" id="KQ964442">
    <property type="protein sequence ID" value="KXN73043.1"/>
    <property type="molecule type" value="Genomic_DNA"/>
</dbReference>
<evidence type="ECO:0000256" key="1">
    <source>
        <dbReference type="PROSITE-ProRule" id="PRU00176"/>
    </source>
</evidence>
<dbReference type="GO" id="GO:0004842">
    <property type="term" value="F:ubiquitin-protein transferase activity"/>
    <property type="evidence" value="ECO:0007669"/>
    <property type="project" value="InterPro"/>
</dbReference>
<dbReference type="InterPro" id="IPR035979">
    <property type="entry name" value="RBD_domain_sf"/>
</dbReference>
<dbReference type="GO" id="GO:0016567">
    <property type="term" value="P:protein ubiquitination"/>
    <property type="evidence" value="ECO:0007669"/>
    <property type="project" value="TreeGrafter"/>
</dbReference>
<dbReference type="OMA" id="NAHIEAH"/>
<organism evidence="6 7">
    <name type="scientific">Conidiobolus coronatus (strain ATCC 28846 / CBS 209.66 / NRRL 28638)</name>
    <name type="common">Delacroixia coronata</name>
    <dbReference type="NCBI Taxonomy" id="796925"/>
    <lineage>
        <taxon>Eukaryota</taxon>
        <taxon>Fungi</taxon>
        <taxon>Fungi incertae sedis</taxon>
        <taxon>Zoopagomycota</taxon>
        <taxon>Entomophthoromycotina</taxon>
        <taxon>Entomophthoromycetes</taxon>
        <taxon>Entomophthorales</taxon>
        <taxon>Ancylistaceae</taxon>
        <taxon>Conidiobolus</taxon>
    </lineage>
</organism>
<keyword evidence="2" id="KW-0863">Zinc-finger</keyword>
<dbReference type="InterPro" id="IPR039780">
    <property type="entry name" value="Mot2"/>
</dbReference>
<feature type="domain" description="RRM" evidence="4">
    <location>
        <begin position="104"/>
        <end position="187"/>
    </location>
</feature>
<protein>
    <recommendedName>
        <fullName evidence="8">RING/Ubox like zinc-binding domain-containing protein</fullName>
    </recommendedName>
</protein>
<evidence type="ECO:0000259" key="5">
    <source>
        <dbReference type="PROSITE" id="PS50103"/>
    </source>
</evidence>
<evidence type="ECO:0000313" key="7">
    <source>
        <dbReference type="Proteomes" id="UP000070444"/>
    </source>
</evidence>
<dbReference type="GO" id="GO:0008270">
    <property type="term" value="F:zinc ion binding"/>
    <property type="evidence" value="ECO:0007669"/>
    <property type="project" value="UniProtKB-KW"/>
</dbReference>
<dbReference type="AlphaFoldDB" id="A0A137PDH1"/>
<evidence type="ECO:0000313" key="6">
    <source>
        <dbReference type="EMBL" id="KXN73043.1"/>
    </source>
</evidence>
<dbReference type="InterPro" id="IPR000571">
    <property type="entry name" value="Znf_CCCH"/>
</dbReference>
<dbReference type="GO" id="GO:0030014">
    <property type="term" value="C:CCR4-NOT complex"/>
    <property type="evidence" value="ECO:0007669"/>
    <property type="project" value="InterPro"/>
</dbReference>
<dbReference type="Proteomes" id="UP000070444">
    <property type="component" value="Unassembled WGS sequence"/>
</dbReference>
<dbReference type="InterPro" id="IPR003954">
    <property type="entry name" value="RRM_euk-type"/>
</dbReference>
<dbReference type="InterPro" id="IPR000504">
    <property type="entry name" value="RRM_dom"/>
</dbReference>
<dbReference type="PROSITE" id="PS50089">
    <property type="entry name" value="ZF_RING_2"/>
    <property type="match status" value="1"/>
</dbReference>
<gene>
    <name evidence="6" type="ORF">CONCODRAFT_36234</name>
</gene>
<proteinExistence type="predicted"/>
<feature type="domain" description="RING-type" evidence="3">
    <location>
        <begin position="12"/>
        <end position="55"/>
    </location>
</feature>
<dbReference type="SMART" id="SM00360">
    <property type="entry name" value="RRM"/>
    <property type="match status" value="1"/>
</dbReference>
<keyword evidence="1" id="KW-0694">RNA-binding</keyword>
<keyword evidence="2" id="KW-0862">Zinc</keyword>
<name>A0A137PDH1_CONC2</name>
<dbReference type="STRING" id="796925.A0A137PDH1"/>
<dbReference type="PROSITE" id="PS50103">
    <property type="entry name" value="ZF_C3H1"/>
    <property type="match status" value="1"/>
</dbReference>
<dbReference type="InterPro" id="IPR012677">
    <property type="entry name" value="Nucleotide-bd_a/b_plait_sf"/>
</dbReference>